<dbReference type="PANTHER" id="PTHR43179:SF12">
    <property type="entry name" value="GALACTOFURANOSYLTRANSFERASE GLFT2"/>
    <property type="match status" value="1"/>
</dbReference>
<evidence type="ECO:0000259" key="4">
    <source>
        <dbReference type="Pfam" id="PF00535"/>
    </source>
</evidence>
<keyword evidence="2" id="KW-0328">Glycosyltransferase</keyword>
<dbReference type="Proteomes" id="UP000295164">
    <property type="component" value="Unassembled WGS sequence"/>
</dbReference>
<dbReference type="Gene3D" id="3.90.550.10">
    <property type="entry name" value="Spore Coat Polysaccharide Biosynthesis Protein SpsA, Chain A"/>
    <property type="match status" value="1"/>
</dbReference>
<dbReference type="OrthoDB" id="786280at2"/>
<evidence type="ECO:0000313" key="5">
    <source>
        <dbReference type="EMBL" id="TCZ69057.1"/>
    </source>
</evidence>
<sequence>MWCFMTTNRPVPTCVMHYRACLRIFPAKATALPRFRSTICELNNGNSGLCRFSLTKQSDMNGISAVVATYRRKDELRRLFDSILLQPPTLYELIIVDQNRDGLLDDLIEEYNARLPIVHLRMEEANQSKARNLGARAARFNVLCFPDDDCWFEPGALKGAQLHFERQPETELLIINWVQNPYPHDLSGVLNRREVFSFRSVGYVTYVQVYKRSAFEELGGFLDNVGIGQFIGGGEDSELTFRAMQRGMRVYYEAGIRVNHNYIPVQTRSHEVIRARQRGMGMVYAVYDVPYFVILRGMMAPLLKMMITLDRKKSGEFYNIFRGRLEGFVHTLRQRRGRRQVPVTQ</sequence>
<reference evidence="5 6" key="1">
    <citation type="submission" date="2019-03" db="EMBL/GenBank/DDBJ databases">
        <authorList>
            <person name="Kim M.K.M."/>
        </authorList>
    </citation>
    <scope>NUCLEOTIDE SEQUENCE [LARGE SCALE GENOMIC DNA]</scope>
    <source>
        <strain evidence="5 6">17J68-15</strain>
    </source>
</reference>
<dbReference type="AlphaFoldDB" id="A0A4R4E1W1"/>
<comment type="similarity">
    <text evidence="1">Belongs to the glycosyltransferase 2 family.</text>
</comment>
<organism evidence="5 6">
    <name type="scientific">Flaviaesturariibacter aridisoli</name>
    <dbReference type="NCBI Taxonomy" id="2545761"/>
    <lineage>
        <taxon>Bacteria</taxon>
        <taxon>Pseudomonadati</taxon>
        <taxon>Bacteroidota</taxon>
        <taxon>Chitinophagia</taxon>
        <taxon>Chitinophagales</taxon>
        <taxon>Chitinophagaceae</taxon>
        <taxon>Flaviaestuariibacter</taxon>
    </lineage>
</organism>
<comment type="caution">
    <text evidence="5">The sequence shown here is derived from an EMBL/GenBank/DDBJ whole genome shotgun (WGS) entry which is preliminary data.</text>
</comment>
<accession>A0A4R4E1W1</accession>
<dbReference type="Pfam" id="PF00535">
    <property type="entry name" value="Glycos_transf_2"/>
    <property type="match status" value="1"/>
</dbReference>
<proteinExistence type="inferred from homology"/>
<dbReference type="EMBL" id="SKFH01000023">
    <property type="protein sequence ID" value="TCZ69057.1"/>
    <property type="molecule type" value="Genomic_DNA"/>
</dbReference>
<dbReference type="InterPro" id="IPR001173">
    <property type="entry name" value="Glyco_trans_2-like"/>
</dbReference>
<protein>
    <submittedName>
        <fullName evidence="5">Glycosyltransferase family 2 protein</fullName>
    </submittedName>
</protein>
<name>A0A4R4E1W1_9BACT</name>
<keyword evidence="6" id="KW-1185">Reference proteome</keyword>
<evidence type="ECO:0000256" key="2">
    <source>
        <dbReference type="ARBA" id="ARBA00022676"/>
    </source>
</evidence>
<keyword evidence="3 5" id="KW-0808">Transferase</keyword>
<evidence type="ECO:0000256" key="3">
    <source>
        <dbReference type="ARBA" id="ARBA00022679"/>
    </source>
</evidence>
<dbReference type="InterPro" id="IPR029044">
    <property type="entry name" value="Nucleotide-diphossugar_trans"/>
</dbReference>
<feature type="domain" description="Glycosyltransferase 2-like" evidence="4">
    <location>
        <begin position="64"/>
        <end position="169"/>
    </location>
</feature>
<dbReference type="SUPFAM" id="SSF53448">
    <property type="entry name" value="Nucleotide-diphospho-sugar transferases"/>
    <property type="match status" value="1"/>
</dbReference>
<evidence type="ECO:0000313" key="6">
    <source>
        <dbReference type="Proteomes" id="UP000295164"/>
    </source>
</evidence>
<dbReference type="PANTHER" id="PTHR43179">
    <property type="entry name" value="RHAMNOSYLTRANSFERASE WBBL"/>
    <property type="match status" value="1"/>
</dbReference>
<gene>
    <name evidence="5" type="ORF">E0486_12805</name>
</gene>
<dbReference type="GO" id="GO:0016757">
    <property type="term" value="F:glycosyltransferase activity"/>
    <property type="evidence" value="ECO:0007669"/>
    <property type="project" value="UniProtKB-KW"/>
</dbReference>
<dbReference type="CDD" id="cd00761">
    <property type="entry name" value="Glyco_tranf_GTA_type"/>
    <property type="match status" value="1"/>
</dbReference>
<evidence type="ECO:0000256" key="1">
    <source>
        <dbReference type="ARBA" id="ARBA00006739"/>
    </source>
</evidence>